<keyword evidence="3" id="KW-0223">Dioxygenase</keyword>
<dbReference type="PANTHER" id="PTHR36110:SF4">
    <property type="entry name" value="RING-CLEAVING DIOXYGENASE MHQA-RELATED"/>
    <property type="match status" value="1"/>
</dbReference>
<dbReference type="CDD" id="cd08346">
    <property type="entry name" value="PcpA_N_like"/>
    <property type="match status" value="1"/>
</dbReference>
<name>A0A537LQ81_9BACT</name>
<dbReference type="CDD" id="cd08347">
    <property type="entry name" value="PcpA_C_like"/>
    <property type="match status" value="1"/>
</dbReference>
<evidence type="ECO:0000313" key="3">
    <source>
        <dbReference type="EMBL" id="TMJ10179.1"/>
    </source>
</evidence>
<dbReference type="GO" id="GO:0051213">
    <property type="term" value="F:dioxygenase activity"/>
    <property type="evidence" value="ECO:0007669"/>
    <property type="project" value="UniProtKB-KW"/>
</dbReference>
<dbReference type="Proteomes" id="UP000318661">
    <property type="component" value="Unassembled WGS sequence"/>
</dbReference>
<gene>
    <name evidence="2" type="ORF">E6G98_11050</name>
    <name evidence="3" type="ORF">E6G99_01355</name>
</gene>
<evidence type="ECO:0000313" key="4">
    <source>
        <dbReference type="Proteomes" id="UP000315217"/>
    </source>
</evidence>
<evidence type="ECO:0000259" key="1">
    <source>
        <dbReference type="PROSITE" id="PS51819"/>
    </source>
</evidence>
<evidence type="ECO:0000313" key="2">
    <source>
        <dbReference type="EMBL" id="TMJ08905.1"/>
    </source>
</evidence>
<evidence type="ECO:0000313" key="5">
    <source>
        <dbReference type="Proteomes" id="UP000318661"/>
    </source>
</evidence>
<accession>A0A537LQ81</accession>
<reference evidence="4 5" key="1">
    <citation type="journal article" date="2019" name="Nat. Microbiol.">
        <title>Mediterranean grassland soil C-N compound turnover is dependent on rainfall and depth, and is mediated by genomically divergent microorganisms.</title>
        <authorList>
            <person name="Diamond S."/>
            <person name="Andeer P.F."/>
            <person name="Li Z."/>
            <person name="Crits-Christoph A."/>
            <person name="Burstein D."/>
            <person name="Anantharaman K."/>
            <person name="Lane K.R."/>
            <person name="Thomas B.C."/>
            <person name="Pan C."/>
            <person name="Northen T.R."/>
            <person name="Banfield J.F."/>
        </authorList>
    </citation>
    <scope>NUCLEOTIDE SEQUENCE [LARGE SCALE GENOMIC DNA]</scope>
    <source>
        <strain evidence="2">NP_1</strain>
        <strain evidence="3">NP_2</strain>
    </source>
</reference>
<feature type="domain" description="VOC" evidence="1">
    <location>
        <begin position="157"/>
        <end position="276"/>
    </location>
</feature>
<dbReference type="Pfam" id="PF00903">
    <property type="entry name" value="Glyoxalase"/>
    <property type="match status" value="2"/>
</dbReference>
<dbReference type="PANTHER" id="PTHR36110">
    <property type="entry name" value="RING-CLEAVING DIOXYGENASE MHQE-RELATED"/>
    <property type="match status" value="1"/>
</dbReference>
<dbReference type="InterPro" id="IPR052537">
    <property type="entry name" value="Extradiol_RC_dioxygenase"/>
</dbReference>
<dbReference type="SUPFAM" id="SSF54593">
    <property type="entry name" value="Glyoxalase/Bleomycin resistance protein/Dihydroxybiphenyl dioxygenase"/>
    <property type="match status" value="1"/>
</dbReference>
<dbReference type="Gene3D" id="3.10.180.10">
    <property type="entry name" value="2,3-Dihydroxybiphenyl 1,2-Dioxygenase, domain 1"/>
    <property type="match status" value="2"/>
</dbReference>
<organism evidence="3 5">
    <name type="scientific">Candidatus Segetimicrobium genomatis</name>
    <dbReference type="NCBI Taxonomy" id="2569760"/>
    <lineage>
        <taxon>Bacteria</taxon>
        <taxon>Bacillati</taxon>
        <taxon>Candidatus Sysuimicrobiota</taxon>
        <taxon>Candidatus Sysuimicrobiia</taxon>
        <taxon>Candidatus Sysuimicrobiales</taxon>
        <taxon>Candidatus Segetimicrobiaceae</taxon>
        <taxon>Candidatus Segetimicrobium</taxon>
    </lineage>
</organism>
<dbReference type="InterPro" id="IPR004360">
    <property type="entry name" value="Glyas_Fos-R_dOase_dom"/>
</dbReference>
<dbReference type="AlphaFoldDB" id="A0A537LQ81"/>
<dbReference type="EMBL" id="VBAI01000174">
    <property type="protein sequence ID" value="TMJ08905.1"/>
    <property type="molecule type" value="Genomic_DNA"/>
</dbReference>
<dbReference type="Proteomes" id="UP000315217">
    <property type="component" value="Unassembled WGS sequence"/>
</dbReference>
<keyword evidence="3" id="KW-0560">Oxidoreductase</keyword>
<comment type="caution">
    <text evidence="3">The sequence shown here is derived from an EMBL/GenBank/DDBJ whole genome shotgun (WGS) entry which is preliminary data.</text>
</comment>
<dbReference type="InterPro" id="IPR037523">
    <property type="entry name" value="VOC_core"/>
</dbReference>
<dbReference type="PROSITE" id="PS51819">
    <property type="entry name" value="VOC"/>
    <property type="match status" value="2"/>
</dbReference>
<dbReference type="InterPro" id="IPR029068">
    <property type="entry name" value="Glyas_Bleomycin-R_OHBP_Dase"/>
</dbReference>
<protein>
    <submittedName>
        <fullName evidence="3">Ring-cleaving dioxygenase</fullName>
    </submittedName>
</protein>
<sequence length="322" mass="35169">MNERTLQGIHHVTAIAGDPQENVDFYVGVLGLRLVKRSVNQDDPGTYHLFYADAIGSPGTDLTFFAWPGALHGREGAGQATTVALAVPQTGLEYWMKRLASHDVAFEGPVHRFDEEVIAFSDVHGQALELVAAPDALSRQWHAWDGGPVPAEAAIRGLHGITIKEAAEDPTVPFLTGTLGFRPVGAVGGRRRFAVGPGGSGAWLDLLVTPGASRGRVAVGTIHHIAWRTPDDEQQRQWWQQINEAGVPISDIIDRFWFHSIYFREPGGVLFEIATDGPGFTVDETADGLGTRLVLPPWLEPHRAEIESRLPPIELPQLERAR</sequence>
<dbReference type="EMBL" id="VBAJ01000020">
    <property type="protein sequence ID" value="TMJ10179.1"/>
    <property type="molecule type" value="Genomic_DNA"/>
</dbReference>
<proteinExistence type="predicted"/>
<feature type="domain" description="VOC" evidence="1">
    <location>
        <begin position="8"/>
        <end position="133"/>
    </location>
</feature>